<dbReference type="RefSeq" id="WP_080521767.1">
    <property type="nucleotide sequence ID" value="NZ_LPUF01000001.1"/>
</dbReference>
<evidence type="ECO:0000313" key="1">
    <source>
        <dbReference type="EMBL" id="OQK17153.1"/>
    </source>
</evidence>
<proteinExistence type="predicted"/>
<dbReference type="EMBL" id="LPUF01000001">
    <property type="protein sequence ID" value="OQK17153.1"/>
    <property type="molecule type" value="Genomic_DNA"/>
</dbReference>
<sequence>MNYDIFNGDADGICALIQLRLAQPIESTLITGIKRDIQLLKKINVQAGDRLTVLDISMQKNIAPLNDFLARGAIIFYADHHQTGDIPQHPNLTALIDTSSDTCTSLIINKQLENQFPLWAITAAFGDNLHGSAKYLANTTDISTQDLQLLQKLGTYINYNGYGSCLEDLHFAPDKLYLEMASYASPLDFISNSHLIYQQLENGYLEDMHRAEQVHPEYSSAKIAVFILPDHGWTRRVSGVYSNDLANQSPDRAHAVLTYTPAGDYQVSVRAPLNNKTHADALCASFTTGGGRRAAAGINHLPVAELATFIARFEQTYNQG</sequence>
<evidence type="ECO:0000313" key="2">
    <source>
        <dbReference type="Proteomes" id="UP000191980"/>
    </source>
</evidence>
<dbReference type="SUPFAM" id="SSF64182">
    <property type="entry name" value="DHH phosphoesterases"/>
    <property type="match status" value="1"/>
</dbReference>
<comment type="caution">
    <text evidence="1">The sequence shown here is derived from an EMBL/GenBank/DDBJ whole genome shotgun (WGS) entry which is preliminary data.</text>
</comment>
<keyword evidence="2" id="KW-1185">Reference proteome</keyword>
<dbReference type="AlphaFoldDB" id="A0A1V8M6Y9"/>
<dbReference type="GO" id="GO:0016740">
    <property type="term" value="F:transferase activity"/>
    <property type="evidence" value="ECO:0007669"/>
    <property type="project" value="UniProtKB-KW"/>
</dbReference>
<keyword evidence="1" id="KW-0808">Transferase</keyword>
<dbReference type="OrthoDB" id="5429547at2"/>
<organism evidence="1 2">
    <name type="scientific">Methyloprofundus sedimenti</name>
    <dbReference type="NCBI Taxonomy" id="1420851"/>
    <lineage>
        <taxon>Bacteria</taxon>
        <taxon>Pseudomonadati</taxon>
        <taxon>Pseudomonadota</taxon>
        <taxon>Gammaproteobacteria</taxon>
        <taxon>Methylococcales</taxon>
        <taxon>Methylococcaceae</taxon>
        <taxon>Methyloprofundus</taxon>
    </lineage>
</organism>
<dbReference type="STRING" id="1420851.AU255_04435"/>
<name>A0A1V8M6Y9_9GAMM</name>
<dbReference type="Proteomes" id="UP000191980">
    <property type="component" value="Unassembled WGS sequence"/>
</dbReference>
<reference evidence="1 2" key="1">
    <citation type="submission" date="2015-12" db="EMBL/GenBank/DDBJ databases">
        <authorList>
            <person name="Shamseldin A."/>
            <person name="Moawad H."/>
            <person name="Abd El-Rahim W.M."/>
            <person name="Sadowsky M.J."/>
        </authorList>
    </citation>
    <scope>NUCLEOTIDE SEQUENCE [LARGE SCALE GENOMIC DNA]</scope>
    <source>
        <strain evidence="1 2">WF1</strain>
    </source>
</reference>
<gene>
    <name evidence="1" type="ORF">AU255_04435</name>
</gene>
<accession>A0A1V8M6Y9</accession>
<dbReference type="InterPro" id="IPR038763">
    <property type="entry name" value="DHH_sf"/>
</dbReference>
<protein>
    <submittedName>
        <fullName evidence="1">Acetyltransferase</fullName>
    </submittedName>
</protein>